<dbReference type="SMART" id="SM01130">
    <property type="entry name" value="DHDPS"/>
    <property type="match status" value="1"/>
</dbReference>
<dbReference type="GO" id="GO:0009089">
    <property type="term" value="P:lysine biosynthetic process via diaminopimelate"/>
    <property type="evidence" value="ECO:0007669"/>
    <property type="project" value="UniProtKB-UniRule"/>
</dbReference>
<feature type="site" description="Part of a proton relay during catalysis" evidence="12">
    <location>
        <position position="45"/>
    </location>
</feature>
<comment type="subunit">
    <text evidence="12">Homotetramer; dimer of dimers.</text>
</comment>
<name>A0A1L7CGJ7_9CORY</name>
<feature type="active site" description="Proton donor/acceptor" evidence="12 14">
    <location>
        <position position="134"/>
    </location>
</feature>
<dbReference type="EC" id="4.3.3.7" evidence="4 12"/>
<comment type="caution">
    <text evidence="12">Was originally thought to be a dihydrodipicolinate synthase (DHDPS), catalyzing the condensation of (S)-aspartate-beta-semialdehyde [(S)-ASA] and pyruvate to dihydrodipicolinate (DHDP). However, it was shown in E.coli that the product of the enzymatic reaction is not dihydrodipicolinate but in fact (4S)-4-hydroxy-2,3,4,5-tetrahydro-(2S)-dipicolinic acid (HTPA), and that the consecutive dehydration reaction leading to DHDP is not spontaneous but catalyzed by DapB.</text>
</comment>
<feature type="site" description="Part of a proton relay during catalysis" evidence="12">
    <location>
        <position position="108"/>
    </location>
</feature>
<evidence type="ECO:0000256" key="7">
    <source>
        <dbReference type="ARBA" id="ARBA00022915"/>
    </source>
</evidence>
<comment type="function">
    <text evidence="1 12">Catalyzes the condensation of (S)-aspartate-beta-semialdehyde [(S)-ASA] and pyruvate to 4-hydroxy-tetrahydrodipicolinate (HTPA).</text>
</comment>
<dbReference type="InterPro" id="IPR005263">
    <property type="entry name" value="DapA"/>
</dbReference>
<dbReference type="UniPathway" id="UPA00034">
    <property type="reaction ID" value="UER00017"/>
</dbReference>
<feature type="binding site" evidence="12 15">
    <location>
        <position position="46"/>
    </location>
    <ligand>
        <name>pyruvate</name>
        <dbReference type="ChEBI" id="CHEBI:15361"/>
    </ligand>
</feature>
<dbReference type="STRING" id="1431546.CAQU_07545"/>
<evidence type="ECO:0000256" key="5">
    <source>
        <dbReference type="ARBA" id="ARBA00022490"/>
    </source>
</evidence>
<evidence type="ECO:0000256" key="12">
    <source>
        <dbReference type="HAMAP-Rule" id="MF_00418"/>
    </source>
</evidence>
<accession>A0A1L7CGJ7</accession>
<dbReference type="Gene3D" id="3.20.20.70">
    <property type="entry name" value="Aldolase class I"/>
    <property type="match status" value="1"/>
</dbReference>
<dbReference type="InterPro" id="IPR020625">
    <property type="entry name" value="Schiff_base-form_aldolases_AS"/>
</dbReference>
<protein>
    <recommendedName>
        <fullName evidence="4 12">4-hydroxy-tetrahydrodipicolinate synthase</fullName>
        <shortName evidence="12">HTPA synthase</shortName>
        <ecNumber evidence="4 12">4.3.3.7</ecNumber>
    </recommendedName>
</protein>
<feature type="active site" description="Schiff-base intermediate with substrate" evidence="12 14">
    <location>
        <position position="162"/>
    </location>
</feature>
<dbReference type="InterPro" id="IPR013785">
    <property type="entry name" value="Aldolase_TIM"/>
</dbReference>
<keyword evidence="5 12" id="KW-0963">Cytoplasm</keyword>
<dbReference type="PIRSF" id="PIRSF001365">
    <property type="entry name" value="DHDPS"/>
    <property type="match status" value="1"/>
</dbReference>
<comment type="subcellular location">
    <subcellularLocation>
        <location evidence="12">Cytoplasm</location>
    </subcellularLocation>
</comment>
<keyword evidence="8 12" id="KW-0457">Lysine biosynthesis</keyword>
<evidence type="ECO:0000256" key="10">
    <source>
        <dbReference type="ARBA" id="ARBA00023270"/>
    </source>
</evidence>
<evidence type="ECO:0000256" key="9">
    <source>
        <dbReference type="ARBA" id="ARBA00023239"/>
    </source>
</evidence>
<dbReference type="PRINTS" id="PR00146">
    <property type="entry name" value="DHPICSNTHASE"/>
</dbReference>
<dbReference type="EMBL" id="CP009245">
    <property type="protein sequence ID" value="APT84944.1"/>
    <property type="molecule type" value="Genomic_DNA"/>
</dbReference>
<comment type="catalytic activity">
    <reaction evidence="11 12">
        <text>L-aspartate 4-semialdehyde + pyruvate = (2S,4S)-4-hydroxy-2,3,4,5-tetrahydrodipicolinate + H2O + H(+)</text>
        <dbReference type="Rhea" id="RHEA:34171"/>
        <dbReference type="ChEBI" id="CHEBI:15361"/>
        <dbReference type="ChEBI" id="CHEBI:15377"/>
        <dbReference type="ChEBI" id="CHEBI:15378"/>
        <dbReference type="ChEBI" id="CHEBI:67139"/>
        <dbReference type="ChEBI" id="CHEBI:537519"/>
        <dbReference type="EC" id="4.3.3.7"/>
    </reaction>
</comment>
<organism evidence="16 17">
    <name type="scientific">Corynebacterium aquilae DSM 44791</name>
    <dbReference type="NCBI Taxonomy" id="1431546"/>
    <lineage>
        <taxon>Bacteria</taxon>
        <taxon>Bacillati</taxon>
        <taxon>Actinomycetota</taxon>
        <taxon>Actinomycetes</taxon>
        <taxon>Mycobacteriales</taxon>
        <taxon>Corynebacteriaceae</taxon>
        <taxon>Corynebacterium</taxon>
    </lineage>
</organism>
<dbReference type="PROSITE" id="PS00665">
    <property type="entry name" value="DHDPS_1"/>
    <property type="match status" value="1"/>
</dbReference>
<reference evidence="16 17" key="1">
    <citation type="submission" date="2014-08" db="EMBL/GenBank/DDBJ databases">
        <title>Complete genome sequence of Corynebacterium aquilae S-613T(T) (=DSM 44791(T)), isolated from the choana of a healthy golden eagle.</title>
        <authorList>
            <person name="Ruckert C."/>
            <person name="Albersmeier A."/>
            <person name="Winkler A."/>
            <person name="Kalinowski J."/>
        </authorList>
    </citation>
    <scope>NUCLEOTIDE SEQUENCE [LARGE SCALE GENOMIC DNA]</scope>
    <source>
        <strain evidence="16 17">S-613</strain>
    </source>
</reference>
<dbReference type="SUPFAM" id="SSF51569">
    <property type="entry name" value="Aldolase"/>
    <property type="match status" value="1"/>
</dbReference>
<feature type="binding site" evidence="12 15">
    <location>
        <position position="202"/>
    </location>
    <ligand>
        <name>pyruvate</name>
        <dbReference type="ChEBI" id="CHEBI:15361"/>
    </ligand>
</feature>
<comment type="similarity">
    <text evidence="3 12 13">Belongs to the DapA family.</text>
</comment>
<evidence type="ECO:0000256" key="8">
    <source>
        <dbReference type="ARBA" id="ARBA00023154"/>
    </source>
</evidence>
<dbReference type="KEGG" id="caqu:CAQU_07545"/>
<evidence type="ECO:0000256" key="15">
    <source>
        <dbReference type="PIRSR" id="PIRSR001365-2"/>
    </source>
</evidence>
<sequence>MTFGTVSVAMVTPFDSTGALDVVAGRRLAKHLVDNGVDSVLLAGTTGESPTTSTAEKVALLEAVKDEVGDRAAIIAGAGSYDTRAAVELAKASADAGADGLLVVCPYYSKPPQEGIYRHYMEVADATDLEVCVYDIPGRTGVPVAAETLRRLAKHENITAVKDARGDLGEAAVLIQETGLNWYSGDDPLNVPWLAVGAKGVISVVGHVAPAQLRSLVDACQAGDLQRAREINAQLAPLFAAQARLGGVSMAKAGLALQGINVGQPRLPQIAADEAQSQALKNDLEKAGVLNL</sequence>
<evidence type="ECO:0000313" key="17">
    <source>
        <dbReference type="Proteomes" id="UP000185478"/>
    </source>
</evidence>
<keyword evidence="10 12" id="KW-0704">Schiff base</keyword>
<comment type="pathway">
    <text evidence="2 12">Amino-acid biosynthesis; L-lysine biosynthesis via DAP pathway; (S)-tetrahydrodipicolinate from L-aspartate: step 3/4.</text>
</comment>
<dbReference type="InterPro" id="IPR020624">
    <property type="entry name" value="Schiff_base-form_aldolases_CS"/>
</dbReference>
<keyword evidence="6 12" id="KW-0028">Amino-acid biosynthesis</keyword>
<dbReference type="Proteomes" id="UP000185478">
    <property type="component" value="Chromosome"/>
</dbReference>
<keyword evidence="9 12" id="KW-0456">Lyase</keyword>
<dbReference type="AlphaFoldDB" id="A0A1L7CGJ7"/>
<dbReference type="GO" id="GO:0019877">
    <property type="term" value="P:diaminopimelate biosynthetic process"/>
    <property type="evidence" value="ECO:0007669"/>
    <property type="project" value="UniProtKB-UniRule"/>
</dbReference>
<dbReference type="PANTHER" id="PTHR12128">
    <property type="entry name" value="DIHYDRODIPICOLINATE SYNTHASE"/>
    <property type="match status" value="1"/>
</dbReference>
<evidence type="ECO:0000256" key="11">
    <source>
        <dbReference type="ARBA" id="ARBA00047836"/>
    </source>
</evidence>
<keyword evidence="7 12" id="KW-0220">Diaminopimelate biosynthesis</keyword>
<evidence type="ECO:0000313" key="16">
    <source>
        <dbReference type="EMBL" id="APT84944.1"/>
    </source>
</evidence>
<dbReference type="GO" id="GO:0005829">
    <property type="term" value="C:cytosol"/>
    <property type="evidence" value="ECO:0007669"/>
    <property type="project" value="TreeGrafter"/>
</dbReference>
<dbReference type="InterPro" id="IPR002220">
    <property type="entry name" value="DapA-like"/>
</dbReference>
<evidence type="ECO:0000256" key="14">
    <source>
        <dbReference type="PIRSR" id="PIRSR001365-1"/>
    </source>
</evidence>
<dbReference type="PANTHER" id="PTHR12128:SF66">
    <property type="entry name" value="4-HYDROXY-2-OXOGLUTARATE ALDOLASE, MITOCHONDRIAL"/>
    <property type="match status" value="1"/>
</dbReference>
<keyword evidence="17" id="KW-1185">Reference proteome</keyword>
<proteinExistence type="inferred from homology"/>
<evidence type="ECO:0000256" key="3">
    <source>
        <dbReference type="ARBA" id="ARBA00007592"/>
    </source>
</evidence>
<evidence type="ECO:0000256" key="2">
    <source>
        <dbReference type="ARBA" id="ARBA00005120"/>
    </source>
</evidence>
<dbReference type="GO" id="GO:0008840">
    <property type="term" value="F:4-hydroxy-tetrahydrodipicolinate synthase activity"/>
    <property type="evidence" value="ECO:0007669"/>
    <property type="project" value="UniProtKB-UniRule"/>
</dbReference>
<evidence type="ECO:0000256" key="6">
    <source>
        <dbReference type="ARBA" id="ARBA00022605"/>
    </source>
</evidence>
<evidence type="ECO:0000256" key="1">
    <source>
        <dbReference type="ARBA" id="ARBA00003294"/>
    </source>
</evidence>
<dbReference type="HAMAP" id="MF_00418">
    <property type="entry name" value="DapA"/>
    <property type="match status" value="1"/>
</dbReference>
<evidence type="ECO:0000256" key="4">
    <source>
        <dbReference type="ARBA" id="ARBA00012086"/>
    </source>
</evidence>
<dbReference type="CDD" id="cd00950">
    <property type="entry name" value="DHDPS"/>
    <property type="match status" value="1"/>
</dbReference>
<dbReference type="Pfam" id="PF00701">
    <property type="entry name" value="DHDPS"/>
    <property type="match status" value="1"/>
</dbReference>
<dbReference type="PROSITE" id="PS00666">
    <property type="entry name" value="DHDPS_2"/>
    <property type="match status" value="1"/>
</dbReference>
<dbReference type="NCBIfam" id="TIGR00674">
    <property type="entry name" value="dapA"/>
    <property type="match status" value="1"/>
</dbReference>
<evidence type="ECO:0000256" key="13">
    <source>
        <dbReference type="PIRNR" id="PIRNR001365"/>
    </source>
</evidence>
<gene>
    <name evidence="12" type="primary">dapA</name>
    <name evidence="16" type="ORF">CAQU_07545</name>
</gene>